<gene>
    <name evidence="18" type="primary">Hex-t2_3</name>
    <name evidence="19" type="synonym">Hex-t2_2</name>
    <name evidence="17" type="synonym">Hex-t2_4</name>
    <name evidence="17" type="ORF">g.75563</name>
    <name evidence="18" type="ORF">g.75564</name>
    <name evidence="19" type="ORF">g.75565</name>
</gene>
<keyword evidence="7 14" id="KW-0067">ATP-binding</keyword>
<evidence type="ECO:0000313" key="19">
    <source>
        <dbReference type="EMBL" id="JAQ16864.1"/>
    </source>
</evidence>
<dbReference type="PRINTS" id="PR00475">
    <property type="entry name" value="HEXOKINASE"/>
</dbReference>
<dbReference type="Pfam" id="PF00349">
    <property type="entry name" value="Hexokinase_1"/>
    <property type="match status" value="1"/>
</dbReference>
<dbReference type="Gene3D" id="3.30.420.40">
    <property type="match status" value="1"/>
</dbReference>
<comment type="pathway">
    <text evidence="1">Carbohydrate degradation; glycolysis; D-glyceraldehyde 3-phosphate and glycerone phosphate from D-glucose: step 1/4.</text>
</comment>
<dbReference type="EMBL" id="GDHC01001765">
    <property type="protein sequence ID" value="JAQ16864.1"/>
    <property type="molecule type" value="Transcribed_RNA"/>
</dbReference>
<dbReference type="GO" id="GO:0006096">
    <property type="term" value="P:glycolytic process"/>
    <property type="evidence" value="ECO:0007669"/>
    <property type="project" value="UniProtKB-UniPathway"/>
</dbReference>
<dbReference type="UniPathway" id="UPA00242"/>
<dbReference type="InterPro" id="IPR001312">
    <property type="entry name" value="Hexokinase"/>
</dbReference>
<evidence type="ECO:0000256" key="5">
    <source>
        <dbReference type="ARBA" id="ARBA00022741"/>
    </source>
</evidence>
<dbReference type="SUPFAM" id="SSF53067">
    <property type="entry name" value="Actin-like ATPase domain"/>
    <property type="match status" value="2"/>
</dbReference>
<comment type="catalytic activity">
    <reaction evidence="11">
        <text>D-glucose + ATP = D-glucose 6-phosphate + ADP + H(+)</text>
        <dbReference type="Rhea" id="RHEA:17825"/>
        <dbReference type="ChEBI" id="CHEBI:4167"/>
        <dbReference type="ChEBI" id="CHEBI:15378"/>
        <dbReference type="ChEBI" id="CHEBI:30616"/>
        <dbReference type="ChEBI" id="CHEBI:61548"/>
        <dbReference type="ChEBI" id="CHEBI:456216"/>
        <dbReference type="EC" id="2.7.1.1"/>
    </reaction>
    <physiologicalReaction direction="left-to-right" evidence="11">
        <dbReference type="Rhea" id="RHEA:17826"/>
    </physiologicalReaction>
</comment>
<evidence type="ECO:0000256" key="8">
    <source>
        <dbReference type="ARBA" id="ARBA00023152"/>
    </source>
</evidence>
<evidence type="ECO:0000256" key="1">
    <source>
        <dbReference type="ARBA" id="ARBA00004888"/>
    </source>
</evidence>
<dbReference type="GO" id="GO:0006006">
    <property type="term" value="P:glucose metabolic process"/>
    <property type="evidence" value="ECO:0007669"/>
    <property type="project" value="TreeGrafter"/>
</dbReference>
<dbReference type="Pfam" id="PF03727">
    <property type="entry name" value="Hexokinase_2"/>
    <property type="match status" value="1"/>
</dbReference>
<comment type="catalytic activity">
    <reaction evidence="10">
        <text>D-fructose + ATP = D-fructose 6-phosphate + ADP + H(+)</text>
        <dbReference type="Rhea" id="RHEA:16125"/>
        <dbReference type="ChEBI" id="CHEBI:15378"/>
        <dbReference type="ChEBI" id="CHEBI:30616"/>
        <dbReference type="ChEBI" id="CHEBI:37721"/>
        <dbReference type="ChEBI" id="CHEBI:61527"/>
        <dbReference type="ChEBI" id="CHEBI:456216"/>
        <dbReference type="EC" id="2.7.1.1"/>
    </reaction>
    <physiologicalReaction direction="left-to-right" evidence="10">
        <dbReference type="Rhea" id="RHEA:16126"/>
    </physiologicalReaction>
</comment>
<dbReference type="GO" id="GO:0001678">
    <property type="term" value="P:intracellular glucose homeostasis"/>
    <property type="evidence" value="ECO:0007669"/>
    <property type="project" value="InterPro"/>
</dbReference>
<evidence type="ECO:0000256" key="9">
    <source>
        <dbReference type="ARBA" id="ARBA00044613"/>
    </source>
</evidence>
<comment type="pathway">
    <text evidence="2">Carbohydrate metabolism; hexose metabolism.</text>
</comment>
<dbReference type="GO" id="GO:0005739">
    <property type="term" value="C:mitochondrion"/>
    <property type="evidence" value="ECO:0007669"/>
    <property type="project" value="TreeGrafter"/>
</dbReference>
<evidence type="ECO:0000256" key="6">
    <source>
        <dbReference type="ARBA" id="ARBA00022777"/>
    </source>
</evidence>
<dbReference type="Gene3D" id="3.40.367.20">
    <property type="match status" value="1"/>
</dbReference>
<dbReference type="PANTHER" id="PTHR19443:SF16">
    <property type="entry name" value="HEXOKINASE TYPE 1-RELATED"/>
    <property type="match status" value="1"/>
</dbReference>
<sequence>MRPKSDLISKICSCTAETPVKENVDVLVEHGSPEVRNGCQELNLSDSVLRQCMEKLRAQIDLGLNPSTREQASVKCYNTYVQDLPTGKEKGQFLALDLGGTNFRVLLITLNGRHFDMQSKIYVVPKEIMLGPGEVLFDHIASCLESFALQHRVAKKNLPLGFTFSFPLNQVGLKSGILTRWTKGFNCANTVGEDVVQMLAKALAKRDTIKIDVVAILNDTTGTLMSCAWKNHNCKVGVILGTGSNACYVEKIKNVIGFDGDTSKPHVIINTEWGAFGDHGELDFIRTPYDKEIDKHSVNPGKQLHEKMISGMYLGELARLLIIKFTKDKVLFGGQINPKLQERWSFLTEYISEIENDPRGVFKQCRNVLGKLNILDPTDQDCSNIRYICESVSRRAAYLASAGVATLINKMDIPSVTVGVDGSLYRFHPHFHNIMHEKIPELCNPSIENLCINLMLSEDGSGRGAALIAASGSENNPE</sequence>
<dbReference type="GO" id="GO:0005829">
    <property type="term" value="C:cytosol"/>
    <property type="evidence" value="ECO:0007669"/>
    <property type="project" value="TreeGrafter"/>
</dbReference>
<evidence type="ECO:0000256" key="3">
    <source>
        <dbReference type="ARBA" id="ARBA00009225"/>
    </source>
</evidence>
<comment type="similarity">
    <text evidence="3 14">Belongs to the hexokinase family.</text>
</comment>
<dbReference type="PANTHER" id="PTHR19443">
    <property type="entry name" value="HEXOKINASE"/>
    <property type="match status" value="1"/>
</dbReference>
<feature type="domain" description="Hexokinase N-terminal" evidence="15">
    <location>
        <begin position="35"/>
        <end position="229"/>
    </location>
</feature>
<dbReference type="GO" id="GO:0008865">
    <property type="term" value="F:fructokinase activity"/>
    <property type="evidence" value="ECO:0007669"/>
    <property type="project" value="TreeGrafter"/>
</dbReference>
<comment type="function">
    <text evidence="13">Catalyzes the phosphorylation of various hexoses to hexose 6-phosphate.</text>
</comment>
<evidence type="ECO:0000256" key="13">
    <source>
        <dbReference type="ARBA" id="ARBA00059457"/>
    </source>
</evidence>
<dbReference type="InterPro" id="IPR022672">
    <property type="entry name" value="Hexokinase_N"/>
</dbReference>
<evidence type="ECO:0000256" key="14">
    <source>
        <dbReference type="RuleBase" id="RU362007"/>
    </source>
</evidence>
<keyword evidence="8 14" id="KW-0324">Glycolysis</keyword>
<dbReference type="EC" id="2.7.1.-" evidence="14"/>
<protein>
    <recommendedName>
        <fullName evidence="14">Phosphotransferase</fullName>
        <ecNumber evidence="14">2.7.1.-</ecNumber>
    </recommendedName>
</protein>
<evidence type="ECO:0000256" key="4">
    <source>
        <dbReference type="ARBA" id="ARBA00022679"/>
    </source>
</evidence>
<name>A0A146LYM1_LYGHE</name>
<dbReference type="EMBL" id="GDHC01008484">
    <property type="protein sequence ID" value="JAQ10145.1"/>
    <property type="molecule type" value="Transcribed_RNA"/>
</dbReference>
<feature type="domain" description="Hexokinase C-terminal" evidence="16">
    <location>
        <begin position="235"/>
        <end position="470"/>
    </location>
</feature>
<dbReference type="GO" id="GO:0005536">
    <property type="term" value="F:D-glucose binding"/>
    <property type="evidence" value="ECO:0007669"/>
    <property type="project" value="InterPro"/>
</dbReference>
<evidence type="ECO:0000259" key="16">
    <source>
        <dbReference type="Pfam" id="PF03727"/>
    </source>
</evidence>
<dbReference type="UniPathway" id="UPA00109">
    <property type="reaction ID" value="UER00180"/>
</dbReference>
<accession>A0A146LYM1</accession>
<evidence type="ECO:0000313" key="17">
    <source>
        <dbReference type="EMBL" id="JAQ10145.1"/>
    </source>
</evidence>
<organism evidence="18">
    <name type="scientific">Lygus hesperus</name>
    <name type="common">Western plant bug</name>
    <dbReference type="NCBI Taxonomy" id="30085"/>
    <lineage>
        <taxon>Eukaryota</taxon>
        <taxon>Metazoa</taxon>
        <taxon>Ecdysozoa</taxon>
        <taxon>Arthropoda</taxon>
        <taxon>Hexapoda</taxon>
        <taxon>Insecta</taxon>
        <taxon>Pterygota</taxon>
        <taxon>Neoptera</taxon>
        <taxon>Paraneoptera</taxon>
        <taxon>Hemiptera</taxon>
        <taxon>Heteroptera</taxon>
        <taxon>Panheteroptera</taxon>
        <taxon>Cimicomorpha</taxon>
        <taxon>Miridae</taxon>
        <taxon>Mirini</taxon>
        <taxon>Lygus</taxon>
    </lineage>
</organism>
<evidence type="ECO:0000256" key="12">
    <source>
        <dbReference type="ARBA" id="ARBA00050361"/>
    </source>
</evidence>
<keyword evidence="5 14" id="KW-0547">Nucleotide-binding</keyword>
<dbReference type="InterPro" id="IPR043129">
    <property type="entry name" value="ATPase_NBD"/>
</dbReference>
<dbReference type="AlphaFoldDB" id="A0A146LYM1"/>
<evidence type="ECO:0000256" key="7">
    <source>
        <dbReference type="ARBA" id="ARBA00022840"/>
    </source>
</evidence>
<keyword evidence="4 14" id="KW-0808">Transferase</keyword>
<dbReference type="FunFam" id="3.30.420.40:FF:000095">
    <property type="entry name" value="Phosphotransferase"/>
    <property type="match status" value="1"/>
</dbReference>
<comment type="catalytic activity">
    <reaction evidence="12">
        <text>D-mannose + ATP = D-mannose 6-phosphate + ADP + H(+)</text>
        <dbReference type="Rhea" id="RHEA:11028"/>
        <dbReference type="ChEBI" id="CHEBI:4208"/>
        <dbReference type="ChEBI" id="CHEBI:15378"/>
        <dbReference type="ChEBI" id="CHEBI:30616"/>
        <dbReference type="ChEBI" id="CHEBI:58735"/>
        <dbReference type="ChEBI" id="CHEBI:456216"/>
        <dbReference type="EC" id="2.7.1.1"/>
    </reaction>
    <physiologicalReaction direction="left-to-right" evidence="12">
        <dbReference type="Rhea" id="RHEA:11029"/>
    </physiologicalReaction>
</comment>
<keyword evidence="6 14" id="KW-0418">Kinase</keyword>
<dbReference type="GO" id="GO:0005524">
    <property type="term" value="F:ATP binding"/>
    <property type="evidence" value="ECO:0007669"/>
    <property type="project" value="UniProtKB-UniRule"/>
</dbReference>
<evidence type="ECO:0000256" key="10">
    <source>
        <dbReference type="ARBA" id="ARBA00047905"/>
    </source>
</evidence>
<dbReference type="FunFam" id="3.40.367.20:FF:000005">
    <property type="entry name" value="Phosphotransferase"/>
    <property type="match status" value="1"/>
</dbReference>
<dbReference type="EMBL" id="GDHC01005921">
    <property type="protein sequence ID" value="JAQ12708.1"/>
    <property type="molecule type" value="Transcribed_RNA"/>
</dbReference>
<evidence type="ECO:0000259" key="15">
    <source>
        <dbReference type="Pfam" id="PF00349"/>
    </source>
</evidence>
<proteinExistence type="inferred from homology"/>
<comment type="catalytic activity">
    <reaction evidence="9">
        <text>a D-hexose + ATP = a D-hexose 6-phosphate + ADP + H(+)</text>
        <dbReference type="Rhea" id="RHEA:22740"/>
        <dbReference type="ChEBI" id="CHEBI:4194"/>
        <dbReference type="ChEBI" id="CHEBI:15378"/>
        <dbReference type="ChEBI" id="CHEBI:30616"/>
        <dbReference type="ChEBI" id="CHEBI:229467"/>
        <dbReference type="ChEBI" id="CHEBI:456216"/>
        <dbReference type="EC" id="2.7.1.1"/>
    </reaction>
    <physiologicalReaction direction="left-to-right" evidence="9">
        <dbReference type="Rhea" id="RHEA:22741"/>
    </physiologicalReaction>
</comment>
<reference evidence="18" key="1">
    <citation type="journal article" date="2016" name="Gigascience">
        <title>De novo construction of an expanded transcriptome assembly for the western tarnished plant bug, Lygus hesperus.</title>
        <authorList>
            <person name="Tassone E.E."/>
            <person name="Geib S.M."/>
            <person name="Hall B."/>
            <person name="Fabrick J.A."/>
            <person name="Brent C.S."/>
            <person name="Hull J.J."/>
        </authorList>
    </citation>
    <scope>NUCLEOTIDE SEQUENCE</scope>
</reference>
<dbReference type="CDD" id="cd24019">
    <property type="entry name" value="ASKHA_NBD_HK_meta"/>
    <property type="match status" value="1"/>
</dbReference>
<dbReference type="PROSITE" id="PS51748">
    <property type="entry name" value="HEXOKINASE_2"/>
    <property type="match status" value="1"/>
</dbReference>
<evidence type="ECO:0000256" key="2">
    <source>
        <dbReference type="ARBA" id="ARBA00005028"/>
    </source>
</evidence>
<dbReference type="InterPro" id="IPR022673">
    <property type="entry name" value="Hexokinase_C"/>
</dbReference>
<evidence type="ECO:0000256" key="11">
    <source>
        <dbReference type="ARBA" id="ARBA00048160"/>
    </source>
</evidence>
<dbReference type="GO" id="GO:0004340">
    <property type="term" value="F:glucokinase activity"/>
    <property type="evidence" value="ECO:0007669"/>
    <property type="project" value="TreeGrafter"/>
</dbReference>
<evidence type="ECO:0000313" key="18">
    <source>
        <dbReference type="EMBL" id="JAQ12708.1"/>
    </source>
</evidence>